<feature type="region of interest" description="Disordered" evidence="1">
    <location>
        <begin position="95"/>
        <end position="126"/>
    </location>
</feature>
<dbReference type="InterPro" id="IPR040387">
    <property type="entry name" value="RIN4/NOI4"/>
</dbReference>
<reference evidence="3" key="1">
    <citation type="submission" date="2019-07" db="EMBL/GenBank/DDBJ databases">
        <authorList>
            <person name="Dittberner H."/>
        </authorList>
    </citation>
    <scope>NUCLEOTIDE SEQUENCE [LARGE SCALE GENOMIC DNA]</scope>
</reference>
<evidence type="ECO:0000259" key="2">
    <source>
        <dbReference type="Pfam" id="PF05627"/>
    </source>
</evidence>
<evidence type="ECO:0000313" key="4">
    <source>
        <dbReference type="Proteomes" id="UP000489600"/>
    </source>
</evidence>
<dbReference type="PANTHER" id="PTHR33159">
    <property type="entry name" value="RPM1-INTERACTING PROTEIN 4 (RIN4) FAMILY PROTEIN"/>
    <property type="match status" value="1"/>
</dbReference>
<feature type="domain" description="RIN4 pathogenic type III effector avirulence factor Avr cleavage site" evidence="2">
    <location>
        <begin position="66"/>
        <end position="99"/>
    </location>
</feature>
<gene>
    <name evidence="3" type="ORF">ANE_LOCUS8799</name>
</gene>
<dbReference type="InterPro" id="IPR008700">
    <property type="entry name" value="TypeIII_avirulence_cleave"/>
</dbReference>
<comment type="caution">
    <text evidence="3">The sequence shown here is derived from an EMBL/GenBank/DDBJ whole genome shotgun (WGS) entry which is preliminary data.</text>
</comment>
<dbReference type="GO" id="GO:0005886">
    <property type="term" value="C:plasma membrane"/>
    <property type="evidence" value="ECO:0007669"/>
    <property type="project" value="TreeGrafter"/>
</dbReference>
<dbReference type="Proteomes" id="UP000489600">
    <property type="component" value="Unassembled WGS sequence"/>
</dbReference>
<dbReference type="Pfam" id="PF05627">
    <property type="entry name" value="AvrRpt-cleavage"/>
    <property type="match status" value="1"/>
</dbReference>
<protein>
    <recommendedName>
        <fullName evidence="2">RIN4 pathogenic type III effector avirulence factor Avr cleavage site domain-containing protein</fullName>
    </recommendedName>
</protein>
<organism evidence="3 4">
    <name type="scientific">Arabis nemorensis</name>
    <dbReference type="NCBI Taxonomy" id="586526"/>
    <lineage>
        <taxon>Eukaryota</taxon>
        <taxon>Viridiplantae</taxon>
        <taxon>Streptophyta</taxon>
        <taxon>Embryophyta</taxon>
        <taxon>Tracheophyta</taxon>
        <taxon>Spermatophyta</taxon>
        <taxon>Magnoliopsida</taxon>
        <taxon>eudicotyledons</taxon>
        <taxon>Gunneridae</taxon>
        <taxon>Pentapetalae</taxon>
        <taxon>rosids</taxon>
        <taxon>malvids</taxon>
        <taxon>Brassicales</taxon>
        <taxon>Brassicaceae</taxon>
        <taxon>Arabideae</taxon>
        <taxon>Arabis</taxon>
    </lineage>
</organism>
<dbReference type="EMBL" id="CABITT030000003">
    <property type="protein sequence ID" value="VVA98354.1"/>
    <property type="molecule type" value="Genomic_DNA"/>
</dbReference>
<feature type="compositionally biased region" description="Basic and acidic residues" evidence="1">
    <location>
        <begin position="95"/>
        <end position="113"/>
    </location>
</feature>
<name>A0A565BAD9_9BRAS</name>
<evidence type="ECO:0000313" key="3">
    <source>
        <dbReference type="EMBL" id="VVA98354.1"/>
    </source>
</evidence>
<dbReference type="PANTHER" id="PTHR33159:SF35">
    <property type="entry name" value="RPM1-INTERACTING PROTEIN 4 (RIN4) FAMILY PROTEIN"/>
    <property type="match status" value="1"/>
</dbReference>
<keyword evidence="4" id="KW-1185">Reference proteome</keyword>
<proteinExistence type="predicted"/>
<evidence type="ECO:0000256" key="1">
    <source>
        <dbReference type="SAM" id="MobiDB-lite"/>
    </source>
</evidence>
<sequence>MAVTEVSSAVSIKAFSLQFSPVLELVRFQDFGVEQIIDRTKSKLDLCKNPFLRAKCGTVHRANIDKGRPLPKFGEWDVNDPSSAEGFTVIFNKARNEKKGGAKSDSPGKDEPGYNKNGQVPGKPTKKWFCCIQSTHAE</sequence>
<dbReference type="OrthoDB" id="1903947at2759"/>
<dbReference type="AlphaFoldDB" id="A0A565BAD9"/>
<accession>A0A565BAD9</accession>